<dbReference type="PANTHER" id="PTHR47540:SF2">
    <property type="entry name" value="ZN(II)2CYS6 TRANSCRIPTION FACTOR (EUROFUNG)"/>
    <property type="match status" value="1"/>
</dbReference>
<dbReference type="SUPFAM" id="SSF57701">
    <property type="entry name" value="Zn2/Cys6 DNA-binding domain"/>
    <property type="match status" value="1"/>
</dbReference>
<dbReference type="GO" id="GO:0005634">
    <property type="term" value="C:nucleus"/>
    <property type="evidence" value="ECO:0007669"/>
    <property type="project" value="UniProtKB-SubCell"/>
</dbReference>
<evidence type="ECO:0000313" key="9">
    <source>
        <dbReference type="EMBL" id="CAH0052326.1"/>
    </source>
</evidence>
<gene>
    <name evidence="9" type="ORF">CSOL1703_00015446</name>
</gene>
<dbReference type="Gene3D" id="4.10.240.10">
    <property type="entry name" value="Zn(2)-C6 fungal-type DNA-binding domain"/>
    <property type="match status" value="1"/>
</dbReference>
<evidence type="ECO:0000259" key="8">
    <source>
        <dbReference type="PROSITE" id="PS50048"/>
    </source>
</evidence>
<accession>A0A9P0EHZ5</accession>
<keyword evidence="4" id="KW-0238">DNA-binding</keyword>
<name>A0A9P0EHZ5_9HYPO</name>
<dbReference type="GO" id="GO:0006351">
    <property type="term" value="P:DNA-templated transcription"/>
    <property type="evidence" value="ECO:0007669"/>
    <property type="project" value="InterPro"/>
</dbReference>
<dbReference type="CDD" id="cd00067">
    <property type="entry name" value="GAL4"/>
    <property type="match status" value="1"/>
</dbReference>
<sequence>MASPSSGLSVTGNPTPVSDASPAHLDDPSALPKPKRRRGLSDNTASATPSRRTQPQAPESGSRRKLNKVSRACDFCKLKKLRCTGTIPCQICIKKGLECQYDAQYRRGRPPTPPPAVSQQREVPIRESQDDDEGERPSNPWQGRRAPSANDISTADTDSVEPIPAEAFPSRGSPELDTTEIEGQFFDPTSNLTFLHRAWKRLSLHKGANVPGVLNGSESMQPLMSAGDRPFVYDPDQGVRLPDRQSATELLGYYFDRCVVTYRCLNSQLCSQWLDTILHSTENNLPFYHDIGHAKAAVILEILAIASLRQNKVAGNWSADDGGGYYLQQSDQFFCGATALTNEEKGLPRLESVQARILQVLYLLQTARMNQAWYVFGSVVPIVSALGLHRKASRDRNGASRSPNVDYIASQGRKRTFWVVYTIDKYLSVVLGRPRLYHDDDIDQEYPDKVNDEDMTPQGPSLLEPSMDCHIDSLIFHAKIARIVDSISREVYSLKNVQKHERLAAAQKLVRTLHEWRDELPPHLGTVRPRSLIPSFRRQATALKLAYCHAVMHANRPFLLGSPTRSSSQNLSESVTECITAARMALETVDSIVCDGALFHALWWTPYVTFCALAVVYVWEIQQKKSQGELASDDPFLFELAERCQSYLAQSTAGDSPSRRYSIILDELRLEARHGRPAVLQGISGASSVDQLQNSDGLAMDIGSMFQEPGEDSIYQGLPMVDEWQATDWLDLDSSILKGLLFSGRRIFEDADDSAWSASDCSSATIGLLFRYHRIGHHSRLPDWSGRLQS</sequence>
<feature type="domain" description="Zn(2)-C6 fungal-type" evidence="8">
    <location>
        <begin position="72"/>
        <end position="101"/>
    </location>
</feature>
<keyword evidence="6" id="KW-0539">Nucleus</keyword>
<dbReference type="PROSITE" id="PS50048">
    <property type="entry name" value="ZN2_CY6_FUNGAL_2"/>
    <property type="match status" value="1"/>
</dbReference>
<feature type="region of interest" description="Disordered" evidence="7">
    <location>
        <begin position="105"/>
        <end position="177"/>
    </location>
</feature>
<dbReference type="GO" id="GO:0045944">
    <property type="term" value="P:positive regulation of transcription by RNA polymerase II"/>
    <property type="evidence" value="ECO:0007669"/>
    <property type="project" value="TreeGrafter"/>
</dbReference>
<keyword evidence="10" id="KW-1185">Reference proteome</keyword>
<evidence type="ECO:0000256" key="7">
    <source>
        <dbReference type="SAM" id="MobiDB-lite"/>
    </source>
</evidence>
<dbReference type="GO" id="GO:0043565">
    <property type="term" value="F:sequence-specific DNA binding"/>
    <property type="evidence" value="ECO:0007669"/>
    <property type="project" value="TreeGrafter"/>
</dbReference>
<feature type="compositionally biased region" description="Polar residues" evidence="7">
    <location>
        <begin position="41"/>
        <end position="59"/>
    </location>
</feature>
<dbReference type="GO" id="GO:0000981">
    <property type="term" value="F:DNA-binding transcription factor activity, RNA polymerase II-specific"/>
    <property type="evidence" value="ECO:0007669"/>
    <property type="project" value="InterPro"/>
</dbReference>
<organism evidence="9 10">
    <name type="scientific">Clonostachys solani</name>
    <dbReference type="NCBI Taxonomy" id="160281"/>
    <lineage>
        <taxon>Eukaryota</taxon>
        <taxon>Fungi</taxon>
        <taxon>Dikarya</taxon>
        <taxon>Ascomycota</taxon>
        <taxon>Pezizomycotina</taxon>
        <taxon>Sordariomycetes</taxon>
        <taxon>Hypocreomycetidae</taxon>
        <taxon>Hypocreales</taxon>
        <taxon>Bionectriaceae</taxon>
        <taxon>Clonostachys</taxon>
    </lineage>
</organism>
<evidence type="ECO:0000256" key="3">
    <source>
        <dbReference type="ARBA" id="ARBA00023015"/>
    </source>
</evidence>
<evidence type="ECO:0000256" key="6">
    <source>
        <dbReference type="ARBA" id="ARBA00023242"/>
    </source>
</evidence>
<dbReference type="Proteomes" id="UP000775872">
    <property type="component" value="Unassembled WGS sequence"/>
</dbReference>
<keyword evidence="5" id="KW-0804">Transcription</keyword>
<dbReference type="InterPro" id="IPR036864">
    <property type="entry name" value="Zn2-C6_fun-type_DNA-bd_sf"/>
</dbReference>
<comment type="caution">
    <text evidence="9">The sequence shown here is derived from an EMBL/GenBank/DDBJ whole genome shotgun (WGS) entry which is preliminary data.</text>
</comment>
<reference evidence="10" key="1">
    <citation type="submission" date="2019-06" db="EMBL/GenBank/DDBJ databases">
        <authorList>
            <person name="Broberg M."/>
        </authorList>
    </citation>
    <scope>NUCLEOTIDE SEQUENCE [LARGE SCALE GENOMIC DNA]</scope>
</reference>
<dbReference type="PANTHER" id="PTHR47540">
    <property type="entry name" value="THIAMINE REPRESSIBLE GENES REGULATORY PROTEIN THI5"/>
    <property type="match status" value="1"/>
</dbReference>
<proteinExistence type="predicted"/>
<dbReference type="OrthoDB" id="3037908at2759"/>
<evidence type="ECO:0000313" key="10">
    <source>
        <dbReference type="Proteomes" id="UP000775872"/>
    </source>
</evidence>
<dbReference type="GO" id="GO:0008270">
    <property type="term" value="F:zinc ion binding"/>
    <property type="evidence" value="ECO:0007669"/>
    <property type="project" value="InterPro"/>
</dbReference>
<comment type="subcellular location">
    <subcellularLocation>
        <location evidence="1">Nucleus</location>
    </subcellularLocation>
</comment>
<evidence type="ECO:0000256" key="1">
    <source>
        <dbReference type="ARBA" id="ARBA00004123"/>
    </source>
</evidence>
<dbReference type="Pfam" id="PF00172">
    <property type="entry name" value="Zn_clus"/>
    <property type="match status" value="1"/>
</dbReference>
<dbReference type="SMART" id="SM00066">
    <property type="entry name" value="GAL4"/>
    <property type="match status" value="1"/>
</dbReference>
<keyword evidence="2" id="KW-0479">Metal-binding</keyword>
<dbReference type="EMBL" id="CABFOC020000044">
    <property type="protein sequence ID" value="CAH0052326.1"/>
    <property type="molecule type" value="Genomic_DNA"/>
</dbReference>
<evidence type="ECO:0000256" key="2">
    <source>
        <dbReference type="ARBA" id="ARBA00022723"/>
    </source>
</evidence>
<keyword evidence="3" id="KW-0805">Transcription regulation</keyword>
<feature type="compositionally biased region" description="Polar residues" evidence="7">
    <location>
        <begin position="1"/>
        <end position="18"/>
    </location>
</feature>
<evidence type="ECO:0000256" key="4">
    <source>
        <dbReference type="ARBA" id="ARBA00023125"/>
    </source>
</evidence>
<feature type="region of interest" description="Disordered" evidence="7">
    <location>
        <begin position="1"/>
        <end position="66"/>
    </location>
</feature>
<dbReference type="Pfam" id="PF04082">
    <property type="entry name" value="Fungal_trans"/>
    <property type="match status" value="1"/>
</dbReference>
<protein>
    <recommendedName>
        <fullName evidence="8">Zn(2)-C6 fungal-type domain-containing protein</fullName>
    </recommendedName>
</protein>
<reference evidence="9 10" key="2">
    <citation type="submission" date="2021-10" db="EMBL/GenBank/DDBJ databases">
        <authorList>
            <person name="Piombo E."/>
        </authorList>
    </citation>
    <scope>NUCLEOTIDE SEQUENCE [LARGE SCALE GENOMIC DNA]</scope>
</reference>
<dbReference type="CDD" id="cd12148">
    <property type="entry name" value="fungal_TF_MHR"/>
    <property type="match status" value="1"/>
</dbReference>
<dbReference type="PROSITE" id="PS00463">
    <property type="entry name" value="ZN2_CY6_FUNGAL_1"/>
    <property type="match status" value="1"/>
</dbReference>
<dbReference type="InterPro" id="IPR007219">
    <property type="entry name" value="XnlR_reg_dom"/>
</dbReference>
<dbReference type="InterPro" id="IPR001138">
    <property type="entry name" value="Zn2Cys6_DnaBD"/>
</dbReference>
<evidence type="ECO:0000256" key="5">
    <source>
        <dbReference type="ARBA" id="ARBA00023163"/>
    </source>
</evidence>
<dbReference type="InterPro" id="IPR051711">
    <property type="entry name" value="Stress_Response_Reg"/>
</dbReference>
<dbReference type="SMART" id="SM00906">
    <property type="entry name" value="Fungal_trans"/>
    <property type="match status" value="1"/>
</dbReference>
<dbReference type="AlphaFoldDB" id="A0A9P0EHZ5"/>